<evidence type="ECO:0000256" key="3">
    <source>
        <dbReference type="PROSITE-ProRule" id="PRU00339"/>
    </source>
</evidence>
<evidence type="ECO:0000259" key="5">
    <source>
        <dbReference type="PROSITE" id="PS50125"/>
    </source>
</evidence>
<dbReference type="Proteomes" id="UP001253595">
    <property type="component" value="Unassembled WGS sequence"/>
</dbReference>
<feature type="repeat" description="TPR" evidence="3">
    <location>
        <begin position="422"/>
        <end position="455"/>
    </location>
</feature>
<feature type="transmembrane region" description="Helical" evidence="4">
    <location>
        <begin position="184"/>
        <end position="204"/>
    </location>
</feature>
<dbReference type="Gene3D" id="1.25.40.10">
    <property type="entry name" value="Tetratricopeptide repeat domain"/>
    <property type="match status" value="2"/>
</dbReference>
<dbReference type="InterPro" id="IPR001054">
    <property type="entry name" value="A/G_cyclase"/>
</dbReference>
<evidence type="ECO:0000313" key="7">
    <source>
        <dbReference type="Proteomes" id="UP001253595"/>
    </source>
</evidence>
<dbReference type="InterPro" id="IPR011990">
    <property type="entry name" value="TPR-like_helical_dom_sf"/>
</dbReference>
<name>A0ABU1UZK7_9GAMM</name>
<keyword evidence="4" id="KW-0472">Membrane</keyword>
<evidence type="ECO:0000313" key="6">
    <source>
        <dbReference type="EMBL" id="MDR7090624.1"/>
    </source>
</evidence>
<sequence>MFTDIVGYSRLMGRNEAMAIEMLGDYRKILLSHIEQQNGQLVEFIGDAIFARFDSAASATAAAIAIQQHLQAFNEVRDKKLPPLQTRIGLHKGEVMLRDGAVFGDSVNIAARLEPLAVADGICISQTVYDEIRFTLSSPAKRLGVQALKNIEQKIRVYLIKPSGIGWRDHLFYFLRGLNKKIVAYRYPLTVCLLAFIVAGFYFIPRWLVPGYAANYVEIADFQNLMNEKGDADYFSAGITEAVRSQLADMRDVYIVDAKEGIHAPIRLEGSVQRLGDNLRIAYRLFRRKDNVQIAGGKLDGTYQDIFILQDRLVGEIARYLADEFELQNFRPAPLRLTGDVTAYDYYLRGLDFLGKPLSNENVDAAIQNFNQSLIYDDTFSSANFGLCEAYRLKNEIVKYTGFSQDAEKFCLKALEQGGDFSAIYASLGALYRDSGRYDKAIEYLQGALQKEPDNLAAIIALAGTYALIQDNSTAESLYVSAKKNAPKNWIVYQEYGYFLIRNGRYEDALENYNKVIKLTSDNVRTLNNIGAAYLYMGNFDKSAAAFERALELEPSDVAYSNLGVMYYYLGDFERAVNLYKNALRLSPDNIEYLSNIADGYFFMEGGSGLSDEYFIKTRVAAEKNIIANSADILPYLYIALSYIHFEDFEKAKEMLNRAEKISPDYVFLSYVWLRLSVLERNDENIIFFYKKAVESGYSNKTILSDPYFSILKSDKFLAFSKK</sequence>
<dbReference type="InterPro" id="IPR029787">
    <property type="entry name" value="Nucleotide_cyclase"/>
</dbReference>
<dbReference type="CDD" id="cd07302">
    <property type="entry name" value="CHD"/>
    <property type="match status" value="1"/>
</dbReference>
<dbReference type="Pfam" id="PF00515">
    <property type="entry name" value="TPR_1"/>
    <property type="match status" value="1"/>
</dbReference>
<feature type="repeat" description="TPR" evidence="3">
    <location>
        <begin position="524"/>
        <end position="556"/>
    </location>
</feature>
<dbReference type="EMBL" id="JAVDVX010000004">
    <property type="protein sequence ID" value="MDR7090624.1"/>
    <property type="molecule type" value="Genomic_DNA"/>
</dbReference>
<dbReference type="Gene3D" id="3.30.70.1230">
    <property type="entry name" value="Nucleotide cyclase"/>
    <property type="match status" value="1"/>
</dbReference>
<feature type="repeat" description="TPR" evidence="3">
    <location>
        <begin position="557"/>
        <end position="590"/>
    </location>
</feature>
<dbReference type="SMART" id="SM00028">
    <property type="entry name" value="TPR"/>
    <property type="match status" value="6"/>
</dbReference>
<dbReference type="Pfam" id="PF00211">
    <property type="entry name" value="Guanylate_cyc"/>
    <property type="match status" value="1"/>
</dbReference>
<evidence type="ECO:0000256" key="1">
    <source>
        <dbReference type="ARBA" id="ARBA00022737"/>
    </source>
</evidence>
<reference evidence="6 7" key="1">
    <citation type="submission" date="2023-07" db="EMBL/GenBank/DDBJ databases">
        <title>Sorghum-associated microbial communities from plants grown in Nebraska, USA.</title>
        <authorList>
            <person name="Schachtman D."/>
        </authorList>
    </citation>
    <scope>NUCLEOTIDE SEQUENCE [LARGE SCALE GENOMIC DNA]</scope>
    <source>
        <strain evidence="6 7">BE190</strain>
    </source>
</reference>
<dbReference type="SUPFAM" id="SSF48452">
    <property type="entry name" value="TPR-like"/>
    <property type="match status" value="2"/>
</dbReference>
<dbReference type="InterPro" id="IPR019734">
    <property type="entry name" value="TPR_rpt"/>
</dbReference>
<keyword evidence="7" id="KW-1185">Reference proteome</keyword>
<dbReference type="PROSITE" id="PS50125">
    <property type="entry name" value="GUANYLATE_CYCLASE_2"/>
    <property type="match status" value="1"/>
</dbReference>
<keyword evidence="4" id="KW-0812">Transmembrane</keyword>
<dbReference type="Pfam" id="PF13181">
    <property type="entry name" value="TPR_8"/>
    <property type="match status" value="1"/>
</dbReference>
<feature type="repeat" description="TPR" evidence="3">
    <location>
        <begin position="633"/>
        <end position="666"/>
    </location>
</feature>
<dbReference type="Pfam" id="PF13414">
    <property type="entry name" value="TPR_11"/>
    <property type="match status" value="1"/>
</dbReference>
<protein>
    <submittedName>
        <fullName evidence="6">Tetratricopeptide (TPR) repeat protein</fullName>
    </submittedName>
</protein>
<proteinExistence type="predicted"/>
<feature type="repeat" description="TPR" evidence="3">
    <location>
        <begin position="490"/>
        <end position="523"/>
    </location>
</feature>
<gene>
    <name evidence="6" type="ORF">J2X05_002648</name>
</gene>
<accession>A0ABU1UZK7</accession>
<comment type="caution">
    <text evidence="6">The sequence shown here is derived from an EMBL/GenBank/DDBJ whole genome shotgun (WGS) entry which is preliminary data.</text>
</comment>
<keyword evidence="1" id="KW-0677">Repeat</keyword>
<keyword evidence="2 3" id="KW-0802">TPR repeat</keyword>
<keyword evidence="4" id="KW-1133">Transmembrane helix</keyword>
<evidence type="ECO:0000256" key="4">
    <source>
        <dbReference type="SAM" id="Phobius"/>
    </source>
</evidence>
<feature type="domain" description="Guanylate cyclase" evidence="5">
    <location>
        <begin position="1"/>
        <end position="114"/>
    </location>
</feature>
<dbReference type="PANTHER" id="PTHR45586:SF1">
    <property type="entry name" value="LIPOPOLYSACCHARIDE ASSEMBLY PROTEIN B"/>
    <property type="match status" value="1"/>
</dbReference>
<dbReference type="SMART" id="SM00044">
    <property type="entry name" value="CYCc"/>
    <property type="match status" value="1"/>
</dbReference>
<dbReference type="PROSITE" id="PS50293">
    <property type="entry name" value="TPR_REGION"/>
    <property type="match status" value="3"/>
</dbReference>
<evidence type="ECO:0000256" key="2">
    <source>
        <dbReference type="ARBA" id="ARBA00022803"/>
    </source>
</evidence>
<dbReference type="SUPFAM" id="SSF55073">
    <property type="entry name" value="Nucleotide cyclase"/>
    <property type="match status" value="1"/>
</dbReference>
<dbReference type="PANTHER" id="PTHR45586">
    <property type="entry name" value="TPR REPEAT-CONTAINING PROTEIN PA4667"/>
    <property type="match status" value="1"/>
</dbReference>
<dbReference type="InterPro" id="IPR051012">
    <property type="entry name" value="CellSynth/LPSAsmb/PSIAsmb"/>
</dbReference>
<dbReference type="PROSITE" id="PS50005">
    <property type="entry name" value="TPR"/>
    <property type="match status" value="5"/>
</dbReference>
<organism evidence="6 7">
    <name type="scientific">Cellvibrio fibrivorans</name>
    <dbReference type="NCBI Taxonomy" id="126350"/>
    <lineage>
        <taxon>Bacteria</taxon>
        <taxon>Pseudomonadati</taxon>
        <taxon>Pseudomonadota</taxon>
        <taxon>Gammaproteobacteria</taxon>
        <taxon>Cellvibrionales</taxon>
        <taxon>Cellvibrionaceae</taxon>
        <taxon>Cellvibrio</taxon>
    </lineage>
</organism>
<dbReference type="Pfam" id="PF14559">
    <property type="entry name" value="TPR_19"/>
    <property type="match status" value="1"/>
</dbReference>